<dbReference type="EMBL" id="RQHW01000015">
    <property type="protein sequence ID" value="TGN20241.1"/>
    <property type="molecule type" value="Genomic_DNA"/>
</dbReference>
<dbReference type="RefSeq" id="WP_135759398.1">
    <property type="nucleotide sequence ID" value="NZ_RQHW01000015.1"/>
</dbReference>
<keyword evidence="3" id="KW-1185">Reference proteome</keyword>
<dbReference type="AlphaFoldDB" id="A0A4R9M2N4"/>
<gene>
    <name evidence="2" type="ORF">EHS15_04715</name>
</gene>
<dbReference type="Proteomes" id="UP000298058">
    <property type="component" value="Unassembled WGS sequence"/>
</dbReference>
<feature type="signal peptide" evidence="1">
    <location>
        <begin position="1"/>
        <end position="25"/>
    </location>
</feature>
<evidence type="ECO:0000313" key="3">
    <source>
        <dbReference type="Proteomes" id="UP000298058"/>
    </source>
</evidence>
<comment type="caution">
    <text evidence="2">The sequence shown here is derived from an EMBL/GenBank/DDBJ whole genome shotgun (WGS) entry which is preliminary data.</text>
</comment>
<accession>A0A4R9M2N4</accession>
<sequence length="254" mass="26571">MNTLNKFTALALASCLSLTFISCEGDDKNDNTTALLGLVYAQQEAAKKCETNFTTGNNTNQLICTPSAGKGRHFRLEGIKANRSENANAAFYVGFGQDSALVGANTTPVATAGSNKLLFTFYSGSFTGSAPYGLVFANFSSQTYYATTTGTTGGTSLYNDYVVSESPETASTRVTVCFDVTSSTPPRVTFWATGKNGADCSNTGSLSLANALWSKNDWTTNAPIADGSIVIKTASNASGIYVTKVAVSSESAVK</sequence>
<evidence type="ECO:0000313" key="2">
    <source>
        <dbReference type="EMBL" id="TGN20241.1"/>
    </source>
</evidence>
<name>A0A4R9M2N4_9LEPT</name>
<proteinExistence type="predicted"/>
<keyword evidence="1" id="KW-0732">Signal</keyword>
<reference evidence="2" key="1">
    <citation type="journal article" date="2019" name="PLoS Negl. Trop. Dis.">
        <title>Revisiting the worldwide diversity of Leptospira species in the environment.</title>
        <authorList>
            <person name="Vincent A.T."/>
            <person name="Schiettekatte O."/>
            <person name="Bourhy P."/>
            <person name="Veyrier F.J."/>
            <person name="Picardeau M."/>
        </authorList>
    </citation>
    <scope>NUCLEOTIDE SEQUENCE [LARGE SCALE GENOMIC DNA]</scope>
    <source>
        <strain evidence="2">201300427</strain>
    </source>
</reference>
<feature type="chain" id="PRO_5020605536" evidence="1">
    <location>
        <begin position="26"/>
        <end position="254"/>
    </location>
</feature>
<dbReference type="OrthoDB" id="329119at2"/>
<dbReference type="PROSITE" id="PS51257">
    <property type="entry name" value="PROKAR_LIPOPROTEIN"/>
    <property type="match status" value="1"/>
</dbReference>
<protein>
    <submittedName>
        <fullName evidence="2">Uncharacterized protein</fullName>
    </submittedName>
</protein>
<evidence type="ECO:0000256" key="1">
    <source>
        <dbReference type="SAM" id="SignalP"/>
    </source>
</evidence>
<organism evidence="2 3">
    <name type="scientific">Leptospira idonii</name>
    <dbReference type="NCBI Taxonomy" id="1193500"/>
    <lineage>
        <taxon>Bacteria</taxon>
        <taxon>Pseudomonadati</taxon>
        <taxon>Spirochaetota</taxon>
        <taxon>Spirochaetia</taxon>
        <taxon>Leptospirales</taxon>
        <taxon>Leptospiraceae</taxon>
        <taxon>Leptospira</taxon>
    </lineage>
</organism>